<dbReference type="InterPro" id="IPR002052">
    <property type="entry name" value="DNA_methylase_N6_adenine_CS"/>
</dbReference>
<dbReference type="GO" id="GO:0052913">
    <property type="term" value="F:16S rRNA (guanine(966)-N(2))-methyltransferase activity"/>
    <property type="evidence" value="ECO:0007669"/>
    <property type="project" value="UniProtKB-EC"/>
</dbReference>
<dbReference type="Pfam" id="PF03602">
    <property type="entry name" value="Cons_hypoth95"/>
    <property type="match status" value="1"/>
</dbReference>
<dbReference type="AlphaFoldDB" id="A0A524RKS5"/>
<evidence type="ECO:0000313" key="4">
    <source>
        <dbReference type="EMBL" id="TGG90456.1"/>
    </source>
</evidence>
<gene>
    <name evidence="4" type="primary">rsmD</name>
    <name evidence="4" type="ORF">ERJ67_10350</name>
</gene>
<dbReference type="NCBIfam" id="TIGR00095">
    <property type="entry name" value="16S rRNA (guanine(966)-N(2))-methyltransferase RsmD"/>
    <property type="match status" value="1"/>
</dbReference>
<dbReference type="PANTHER" id="PTHR43542:SF1">
    <property type="entry name" value="METHYLTRANSFERASE"/>
    <property type="match status" value="1"/>
</dbReference>
<dbReference type="GO" id="GO:0003676">
    <property type="term" value="F:nucleic acid binding"/>
    <property type="evidence" value="ECO:0007669"/>
    <property type="project" value="InterPro"/>
</dbReference>
<dbReference type="EMBL" id="SRMO01000087">
    <property type="protein sequence ID" value="TGG90456.1"/>
    <property type="molecule type" value="Genomic_DNA"/>
</dbReference>
<dbReference type="InterPro" id="IPR029063">
    <property type="entry name" value="SAM-dependent_MTases_sf"/>
</dbReference>
<feature type="compositionally biased region" description="Basic and acidic residues" evidence="3">
    <location>
        <begin position="1"/>
        <end position="10"/>
    </location>
</feature>
<evidence type="ECO:0000256" key="3">
    <source>
        <dbReference type="SAM" id="MobiDB-lite"/>
    </source>
</evidence>
<dbReference type="PIRSF" id="PIRSF004553">
    <property type="entry name" value="CHP00095"/>
    <property type="match status" value="1"/>
</dbReference>
<dbReference type="PANTHER" id="PTHR43542">
    <property type="entry name" value="METHYLTRANSFERASE"/>
    <property type="match status" value="1"/>
</dbReference>
<feature type="region of interest" description="Disordered" evidence="3">
    <location>
        <begin position="1"/>
        <end position="21"/>
    </location>
</feature>
<evidence type="ECO:0000256" key="1">
    <source>
        <dbReference type="ARBA" id="ARBA00022603"/>
    </source>
</evidence>
<proteinExistence type="predicted"/>
<dbReference type="EC" id="2.1.1.171" evidence="4"/>
<sequence>MNLRLSDGRRLHSPPGQGTRPTAARVRQAVLNLLAAELPDSRWLDLCCGSGVMSCEVLLRGVASVVAVEWKPQVAAIARANLDLVRDADQEVWIVRQDVLRWLRRPCLQPFDLIYCDPPYGAGLHAQVCGALRQGGWLRPAGTLLLECSSSNVVTTPQGWQLCKSKVYGSTTLLLLQAEGS</sequence>
<keyword evidence="1 4" id="KW-0489">Methyltransferase</keyword>
<accession>A0A524RKS5</accession>
<protein>
    <submittedName>
        <fullName evidence="4">16S rRNA (Guanine(966)-N(2))-methyltransferase RsmD</fullName>
        <ecNumber evidence="4">2.1.1.171</ecNumber>
    </submittedName>
</protein>
<dbReference type="SUPFAM" id="SSF53335">
    <property type="entry name" value="S-adenosyl-L-methionine-dependent methyltransferases"/>
    <property type="match status" value="1"/>
</dbReference>
<evidence type="ECO:0000313" key="5">
    <source>
        <dbReference type="Proteomes" id="UP000317990"/>
    </source>
</evidence>
<keyword evidence="2 4" id="KW-0808">Transferase</keyword>
<dbReference type="Proteomes" id="UP000317990">
    <property type="component" value="Unassembled WGS sequence"/>
</dbReference>
<dbReference type="PROSITE" id="PS00092">
    <property type="entry name" value="N6_MTASE"/>
    <property type="match status" value="1"/>
</dbReference>
<evidence type="ECO:0000256" key="2">
    <source>
        <dbReference type="ARBA" id="ARBA00022679"/>
    </source>
</evidence>
<dbReference type="InterPro" id="IPR004398">
    <property type="entry name" value="RNA_MeTrfase_RsmD"/>
</dbReference>
<dbReference type="Gene3D" id="3.40.50.150">
    <property type="entry name" value="Vaccinia Virus protein VP39"/>
    <property type="match status" value="1"/>
</dbReference>
<name>A0A524RKS5_9CHRO</name>
<reference evidence="4 5" key="1">
    <citation type="journal article" date="2019" name="mSystems">
        <title>Life at home and on the roam: Genomic adaptions reflect the dual lifestyle of an intracellular, facultative symbiont.</title>
        <authorList>
            <person name="Burgsdorf I."/>
        </authorList>
    </citation>
    <scope>NUCLEOTIDE SEQUENCE [LARGE SCALE GENOMIC DNA]</scope>
    <source>
        <strain evidence="4">277cV</strain>
    </source>
</reference>
<dbReference type="CDD" id="cd02440">
    <property type="entry name" value="AdoMet_MTases"/>
    <property type="match status" value="1"/>
</dbReference>
<comment type="caution">
    <text evidence="4">The sequence shown here is derived from an EMBL/GenBank/DDBJ whole genome shotgun (WGS) entry which is preliminary data.</text>
</comment>
<organism evidence="4 5">
    <name type="scientific">Aphanocapsa feldmannii 277cV</name>
    <dbReference type="NCBI Taxonomy" id="2507553"/>
    <lineage>
        <taxon>Bacteria</taxon>
        <taxon>Bacillati</taxon>
        <taxon>Cyanobacteriota</taxon>
        <taxon>Cyanophyceae</taxon>
        <taxon>Oscillatoriophycideae</taxon>
        <taxon>Chroococcales</taxon>
        <taxon>Microcystaceae</taxon>
        <taxon>Aphanocapsa</taxon>
    </lineage>
</organism>